<name>A0ABT3R919_9HYPH</name>
<feature type="compositionally biased region" description="Basic and acidic residues" evidence="1">
    <location>
        <begin position="8"/>
        <end position="22"/>
    </location>
</feature>
<organism evidence="2 3">
    <name type="scientific">Roseibium salinum</name>
    <dbReference type="NCBI Taxonomy" id="1604349"/>
    <lineage>
        <taxon>Bacteria</taxon>
        <taxon>Pseudomonadati</taxon>
        <taxon>Pseudomonadota</taxon>
        <taxon>Alphaproteobacteria</taxon>
        <taxon>Hyphomicrobiales</taxon>
        <taxon>Stappiaceae</taxon>
        <taxon>Roseibium</taxon>
    </lineage>
</organism>
<comment type="caution">
    <text evidence="2">The sequence shown here is derived from an EMBL/GenBank/DDBJ whole genome shotgun (WGS) entry which is preliminary data.</text>
</comment>
<dbReference type="EMBL" id="JAPEVI010000003">
    <property type="protein sequence ID" value="MCX2725748.1"/>
    <property type="molecule type" value="Genomic_DNA"/>
</dbReference>
<proteinExistence type="predicted"/>
<evidence type="ECO:0000313" key="2">
    <source>
        <dbReference type="EMBL" id="MCX2725748.1"/>
    </source>
</evidence>
<dbReference type="RefSeq" id="WP_265966888.1">
    <property type="nucleotide sequence ID" value="NZ_JAPEVI010000003.1"/>
</dbReference>
<accession>A0ABT3R919</accession>
<evidence type="ECO:0000256" key="1">
    <source>
        <dbReference type="SAM" id="MobiDB-lite"/>
    </source>
</evidence>
<feature type="region of interest" description="Disordered" evidence="1">
    <location>
        <begin position="1"/>
        <end position="47"/>
    </location>
</feature>
<gene>
    <name evidence="2" type="ORF">ON753_25875</name>
</gene>
<dbReference type="Proteomes" id="UP001300261">
    <property type="component" value="Unassembled WGS sequence"/>
</dbReference>
<keyword evidence="3" id="KW-1185">Reference proteome</keyword>
<reference evidence="2 3" key="1">
    <citation type="journal article" date="2016" name="Int. J. Syst. Evol. Microbiol.">
        <title>Labrenzia salina sp. nov., isolated from the rhizosphere of the halophyte Arthrocnemum macrostachyum.</title>
        <authorList>
            <person name="Camacho M."/>
            <person name="Redondo-Gomez S."/>
            <person name="Rodriguez-Llorente I."/>
            <person name="Rohde M."/>
            <person name="Sproer C."/>
            <person name="Schumann P."/>
            <person name="Klenk H.P."/>
            <person name="Montero-Calasanz M.D.C."/>
        </authorList>
    </citation>
    <scope>NUCLEOTIDE SEQUENCE [LARGE SCALE GENOMIC DNA]</scope>
    <source>
        <strain evidence="2 3">DSM 29163</strain>
    </source>
</reference>
<protein>
    <submittedName>
        <fullName evidence="2">Uncharacterized protein</fullName>
    </submittedName>
</protein>
<sequence length="47" mass="5191">MAKGQKRSNKEIRKQKQEKAPPKAESTFGNQIKLAANANAPRGKVKN</sequence>
<evidence type="ECO:0000313" key="3">
    <source>
        <dbReference type="Proteomes" id="UP001300261"/>
    </source>
</evidence>